<protein>
    <submittedName>
        <fullName evidence="3">VanZ family protein</fullName>
    </submittedName>
</protein>
<comment type="caution">
    <text evidence="3">The sequence shown here is derived from an EMBL/GenBank/DDBJ whole genome shotgun (WGS) entry which is preliminary data.</text>
</comment>
<dbReference type="Proteomes" id="UP000538666">
    <property type="component" value="Unassembled WGS sequence"/>
</dbReference>
<evidence type="ECO:0000256" key="1">
    <source>
        <dbReference type="SAM" id="Phobius"/>
    </source>
</evidence>
<keyword evidence="1" id="KW-1133">Transmembrane helix</keyword>
<dbReference type="NCBIfam" id="NF037970">
    <property type="entry name" value="vanZ_1"/>
    <property type="match status" value="1"/>
</dbReference>
<reference evidence="3 4" key="1">
    <citation type="submission" date="2020-08" db="EMBL/GenBank/DDBJ databases">
        <title>Genomic Encyclopedia of Type Strains, Phase IV (KMG-IV): sequencing the most valuable type-strain genomes for metagenomic binning, comparative biology and taxonomic classification.</title>
        <authorList>
            <person name="Goeker M."/>
        </authorList>
    </citation>
    <scope>NUCLEOTIDE SEQUENCE [LARGE SCALE GENOMIC DNA]</scope>
    <source>
        <strain evidence="3 4">DSM 103733</strain>
    </source>
</reference>
<dbReference type="PANTHER" id="PTHR28008:SF1">
    <property type="entry name" value="DOMAIN PROTEIN, PUTATIVE (AFU_ORTHOLOGUE AFUA_3G10980)-RELATED"/>
    <property type="match status" value="1"/>
</dbReference>
<keyword evidence="4" id="KW-1185">Reference proteome</keyword>
<feature type="domain" description="VanZ-like" evidence="2">
    <location>
        <begin position="56"/>
        <end position="150"/>
    </location>
</feature>
<feature type="transmembrane region" description="Helical" evidence="1">
    <location>
        <begin position="99"/>
        <end position="116"/>
    </location>
</feature>
<proteinExistence type="predicted"/>
<name>A0A841JZJ0_9BACT</name>
<keyword evidence="1" id="KW-0812">Transmembrane</keyword>
<dbReference type="PANTHER" id="PTHR28008">
    <property type="entry name" value="DOMAIN PROTEIN, PUTATIVE (AFU_ORTHOLOGUE AFUA_3G10980)-RELATED"/>
    <property type="match status" value="1"/>
</dbReference>
<evidence type="ECO:0000259" key="2">
    <source>
        <dbReference type="Pfam" id="PF04892"/>
    </source>
</evidence>
<gene>
    <name evidence="3" type="ORF">HNQ77_004539</name>
</gene>
<accession>A0A841JZJ0</accession>
<feature type="transmembrane region" description="Helical" evidence="1">
    <location>
        <begin position="136"/>
        <end position="157"/>
    </location>
</feature>
<dbReference type="Pfam" id="PF04892">
    <property type="entry name" value="VanZ"/>
    <property type="match status" value="1"/>
</dbReference>
<dbReference type="RefSeq" id="WP_050060400.1">
    <property type="nucleotide sequence ID" value="NZ_JACHEK010000010.1"/>
</dbReference>
<sequence>MGFSGSSKVALVLHWLPAAFAVAVIAGESTATMGAGHTSRWLLPIWIHLFGPISPERWDVVHHYIRKTGHFVGYGLVSLSFFYGWRYSLSRERSGARSILRRAISLALVCTLFVASADEFHQSFVPGRTSSPYDVALDMCGALLMQLVVMALFKLLARSGDSRMVPA</sequence>
<evidence type="ECO:0000313" key="4">
    <source>
        <dbReference type="Proteomes" id="UP000538666"/>
    </source>
</evidence>
<dbReference type="AlphaFoldDB" id="A0A841JZJ0"/>
<evidence type="ECO:0000313" key="3">
    <source>
        <dbReference type="EMBL" id="MBB6146560.1"/>
    </source>
</evidence>
<keyword evidence="1" id="KW-0472">Membrane</keyword>
<dbReference type="InterPro" id="IPR006976">
    <property type="entry name" value="VanZ-like"/>
</dbReference>
<dbReference type="EMBL" id="JACHEK010000010">
    <property type="protein sequence ID" value="MBB6146560.1"/>
    <property type="molecule type" value="Genomic_DNA"/>
</dbReference>
<feature type="transmembrane region" description="Helical" evidence="1">
    <location>
        <begin position="71"/>
        <end position="87"/>
    </location>
</feature>
<organism evidence="3 4">
    <name type="scientific">Silvibacterium bohemicum</name>
    <dbReference type="NCBI Taxonomy" id="1577686"/>
    <lineage>
        <taxon>Bacteria</taxon>
        <taxon>Pseudomonadati</taxon>
        <taxon>Acidobacteriota</taxon>
        <taxon>Terriglobia</taxon>
        <taxon>Terriglobales</taxon>
        <taxon>Acidobacteriaceae</taxon>
        <taxon>Silvibacterium</taxon>
    </lineage>
</organism>